<gene>
    <name evidence="1" type="ORF">NDU88_005496</name>
</gene>
<dbReference type="AlphaFoldDB" id="A0AAV7VNH6"/>
<accession>A0AAV7VNH6</accession>
<evidence type="ECO:0000313" key="2">
    <source>
        <dbReference type="Proteomes" id="UP001066276"/>
    </source>
</evidence>
<comment type="caution">
    <text evidence="1">The sequence shown here is derived from an EMBL/GenBank/DDBJ whole genome shotgun (WGS) entry which is preliminary data.</text>
</comment>
<protein>
    <submittedName>
        <fullName evidence="1">Uncharacterized protein</fullName>
    </submittedName>
</protein>
<proteinExistence type="predicted"/>
<dbReference type="EMBL" id="JANPWB010000003">
    <property type="protein sequence ID" value="KAJ1201690.1"/>
    <property type="molecule type" value="Genomic_DNA"/>
</dbReference>
<sequence>FLGAAALSPLWPKDPVLVLQHRSIHLFSECPERSHLRVRTLLEVRLFMVHTKALSMGGLCSRAALPASQGSEMPLACKYVIRQSSSYGGGGDSVLQLLTGA</sequence>
<keyword evidence="2" id="KW-1185">Reference proteome</keyword>
<reference evidence="1" key="1">
    <citation type="journal article" date="2022" name="bioRxiv">
        <title>Sequencing and chromosome-scale assembly of the giantPleurodeles waltlgenome.</title>
        <authorList>
            <person name="Brown T."/>
            <person name="Elewa A."/>
            <person name="Iarovenko S."/>
            <person name="Subramanian E."/>
            <person name="Araus A.J."/>
            <person name="Petzold A."/>
            <person name="Susuki M."/>
            <person name="Suzuki K.-i.T."/>
            <person name="Hayashi T."/>
            <person name="Toyoda A."/>
            <person name="Oliveira C."/>
            <person name="Osipova E."/>
            <person name="Leigh N.D."/>
            <person name="Simon A."/>
            <person name="Yun M.H."/>
        </authorList>
    </citation>
    <scope>NUCLEOTIDE SEQUENCE</scope>
    <source>
        <strain evidence="1">20211129_DDA</strain>
        <tissue evidence="1">Liver</tissue>
    </source>
</reference>
<feature type="non-terminal residue" evidence="1">
    <location>
        <position position="1"/>
    </location>
</feature>
<evidence type="ECO:0000313" key="1">
    <source>
        <dbReference type="EMBL" id="KAJ1201690.1"/>
    </source>
</evidence>
<dbReference type="Proteomes" id="UP001066276">
    <property type="component" value="Chromosome 2_1"/>
</dbReference>
<organism evidence="1 2">
    <name type="scientific">Pleurodeles waltl</name>
    <name type="common">Iberian ribbed newt</name>
    <dbReference type="NCBI Taxonomy" id="8319"/>
    <lineage>
        <taxon>Eukaryota</taxon>
        <taxon>Metazoa</taxon>
        <taxon>Chordata</taxon>
        <taxon>Craniata</taxon>
        <taxon>Vertebrata</taxon>
        <taxon>Euteleostomi</taxon>
        <taxon>Amphibia</taxon>
        <taxon>Batrachia</taxon>
        <taxon>Caudata</taxon>
        <taxon>Salamandroidea</taxon>
        <taxon>Salamandridae</taxon>
        <taxon>Pleurodelinae</taxon>
        <taxon>Pleurodeles</taxon>
    </lineage>
</organism>
<feature type="non-terminal residue" evidence="1">
    <location>
        <position position="101"/>
    </location>
</feature>
<name>A0AAV7VNH6_PLEWA</name>